<evidence type="ECO:0000256" key="1">
    <source>
        <dbReference type="SAM" id="Phobius"/>
    </source>
</evidence>
<organism evidence="2 3">
    <name type="scientific">Rheinheimera tangshanensis</name>
    <dbReference type="NCBI Taxonomy" id="400153"/>
    <lineage>
        <taxon>Bacteria</taxon>
        <taxon>Pseudomonadati</taxon>
        <taxon>Pseudomonadota</taxon>
        <taxon>Gammaproteobacteria</taxon>
        <taxon>Chromatiales</taxon>
        <taxon>Chromatiaceae</taxon>
        <taxon>Rheinheimera</taxon>
    </lineage>
</organism>
<keyword evidence="1" id="KW-0472">Membrane</keyword>
<dbReference type="EMBL" id="VRLR01000001">
    <property type="protein sequence ID" value="TXK83194.1"/>
    <property type="molecule type" value="Genomic_DNA"/>
</dbReference>
<proteinExistence type="predicted"/>
<sequence>MGILIAQGAVSFSIIVADLIFIHQVMSKPNWDGTPDMDIIFFLGIIARMIVVNAALFPVALIGWFVKRYNEKT</sequence>
<dbReference type="Proteomes" id="UP000321814">
    <property type="component" value="Unassembled WGS sequence"/>
</dbReference>
<name>A0A5C8M3Z7_9GAMM</name>
<dbReference type="OrthoDB" id="292407at2"/>
<comment type="caution">
    <text evidence="2">The sequence shown here is derived from an EMBL/GenBank/DDBJ whole genome shotgun (WGS) entry which is preliminary data.</text>
</comment>
<reference evidence="2 3" key="1">
    <citation type="submission" date="2019-08" db="EMBL/GenBank/DDBJ databases">
        <title>Draft genome analysis of Rheinheimera tangshanensis isolated from the roots of fresh rice plants (Oryza sativa).</title>
        <authorList>
            <person name="Yu Q."/>
            <person name="Qi Y."/>
            <person name="Zhang H."/>
            <person name="Pu J."/>
        </authorList>
    </citation>
    <scope>NUCLEOTIDE SEQUENCE [LARGE SCALE GENOMIC DNA]</scope>
    <source>
        <strain evidence="2 3">JA3-B52</strain>
    </source>
</reference>
<keyword evidence="1" id="KW-1133">Transmembrane helix</keyword>
<keyword evidence="1" id="KW-0812">Transmembrane</keyword>
<keyword evidence="3" id="KW-1185">Reference proteome</keyword>
<feature type="transmembrane region" description="Helical" evidence="1">
    <location>
        <begin position="39"/>
        <end position="66"/>
    </location>
</feature>
<feature type="transmembrane region" description="Helical" evidence="1">
    <location>
        <begin position="9"/>
        <end position="27"/>
    </location>
</feature>
<evidence type="ECO:0000313" key="2">
    <source>
        <dbReference type="EMBL" id="TXK83194.1"/>
    </source>
</evidence>
<protein>
    <submittedName>
        <fullName evidence="2">Uncharacterized protein</fullName>
    </submittedName>
</protein>
<evidence type="ECO:0000313" key="3">
    <source>
        <dbReference type="Proteomes" id="UP000321814"/>
    </source>
</evidence>
<gene>
    <name evidence="2" type="ORF">FU839_02680</name>
</gene>
<dbReference type="AlphaFoldDB" id="A0A5C8M3Z7"/>
<dbReference type="RefSeq" id="WP_147903057.1">
    <property type="nucleotide sequence ID" value="NZ_BAAAGC010000002.1"/>
</dbReference>
<accession>A0A5C8M3Z7</accession>